<evidence type="ECO:0000313" key="1">
    <source>
        <dbReference type="EMBL" id="RQP25321.1"/>
    </source>
</evidence>
<comment type="caution">
    <text evidence="1">The sequence shown here is derived from an EMBL/GenBank/DDBJ whole genome shotgun (WGS) entry which is preliminary data.</text>
</comment>
<keyword evidence="2" id="KW-1185">Reference proteome</keyword>
<evidence type="ECO:0000313" key="2">
    <source>
        <dbReference type="Proteomes" id="UP000267464"/>
    </source>
</evidence>
<accession>A0A3N7HWD3</accession>
<protein>
    <submittedName>
        <fullName evidence="1">Agglutinin biogenesis protein MshI</fullName>
    </submittedName>
</protein>
<sequence length="303" mass="33146">MAVALRPAQVELAHVQPGANGTRPRLAVLDAVTRERGTEADAIARVRRPYALQDYRCATVLDAASYQFVQLNSPSVAPEEMKQALRWAVKDSLEFPADDAVIDALQVPSDGAPLGRPPLTFAIAARKEKVADKVRAFQRAKVKLRVIDVSETAQRNLAALFEQPGRGLALLVFHENSGLLTFTRDGELFASRRIDIPASALALTDDNDAARRDALFERVGLEVQRSLDNFDRQFSQIALQRLMVAAPSGAAVLVSYLASNLYLPVEAMNLADVMDLDAFPALKEPTGQTQWLEAIGLSLRDED</sequence>
<dbReference type="AlphaFoldDB" id="A0A3N7HWD3"/>
<name>A0A3N7HWD3_9BURK</name>
<dbReference type="Proteomes" id="UP000267464">
    <property type="component" value="Unassembled WGS sequence"/>
</dbReference>
<dbReference type="Gene3D" id="3.30.420.40">
    <property type="match status" value="2"/>
</dbReference>
<reference evidence="1 2" key="1">
    <citation type="submission" date="2018-08" db="EMBL/GenBank/DDBJ databases">
        <authorList>
            <person name="Khan S.A."/>
            <person name="Jeon C.O."/>
            <person name="Chun B.H."/>
            <person name="Jeong S.E."/>
        </authorList>
    </citation>
    <scope>NUCLEOTIDE SEQUENCE [LARGE SCALE GENOMIC DNA]</scope>
    <source>
        <strain evidence="1 2">S-16</strain>
    </source>
</reference>
<reference evidence="1 2" key="2">
    <citation type="submission" date="2018-12" db="EMBL/GenBank/DDBJ databases">
        <title>Rhizobacter gummiphilus sp. nov., a rubber-degrading bacterium isolated from the soil of a botanical garden in Japan.</title>
        <authorList>
            <person name="Shunsuke S.S."/>
        </authorList>
    </citation>
    <scope>NUCLEOTIDE SEQUENCE [LARGE SCALE GENOMIC DNA]</scope>
    <source>
        <strain evidence="1 2">S-16</strain>
    </source>
</reference>
<organism evidence="1 2">
    <name type="scientific">Piscinibacter terrae</name>
    <dbReference type="NCBI Taxonomy" id="2496871"/>
    <lineage>
        <taxon>Bacteria</taxon>
        <taxon>Pseudomonadati</taxon>
        <taxon>Pseudomonadota</taxon>
        <taxon>Betaproteobacteria</taxon>
        <taxon>Burkholderiales</taxon>
        <taxon>Sphaerotilaceae</taxon>
        <taxon>Piscinibacter</taxon>
    </lineage>
</organism>
<dbReference type="SUPFAM" id="SSF53067">
    <property type="entry name" value="Actin-like ATPase domain"/>
    <property type="match status" value="1"/>
</dbReference>
<proteinExistence type="predicted"/>
<dbReference type="EMBL" id="QUSW01000002">
    <property type="protein sequence ID" value="RQP25321.1"/>
    <property type="molecule type" value="Genomic_DNA"/>
</dbReference>
<gene>
    <name evidence="1" type="ORF">DZC73_10865</name>
</gene>
<dbReference type="InterPro" id="IPR043129">
    <property type="entry name" value="ATPase_NBD"/>
</dbReference>
<dbReference type="Gene3D" id="3.30.1490.300">
    <property type="match status" value="1"/>
</dbReference>